<evidence type="ECO:0000313" key="4">
    <source>
        <dbReference type="Proteomes" id="UP000198588"/>
    </source>
</evidence>
<dbReference type="PRINTS" id="PR01438">
    <property type="entry name" value="UNVRSLSTRESS"/>
</dbReference>
<organism evidence="3 4">
    <name type="scientific">Mesorhizobium qingshengii</name>
    <dbReference type="NCBI Taxonomy" id="1165689"/>
    <lineage>
        <taxon>Bacteria</taxon>
        <taxon>Pseudomonadati</taxon>
        <taxon>Pseudomonadota</taxon>
        <taxon>Alphaproteobacteria</taxon>
        <taxon>Hyphomicrobiales</taxon>
        <taxon>Phyllobacteriaceae</taxon>
        <taxon>Mesorhizobium</taxon>
    </lineage>
</organism>
<protein>
    <submittedName>
        <fullName evidence="3">Nucleotide-binding universal stress protein, UspA family</fullName>
    </submittedName>
</protein>
<comment type="similarity">
    <text evidence="1">Belongs to the universal stress protein A family.</text>
</comment>
<reference evidence="3 4" key="1">
    <citation type="submission" date="2016-10" db="EMBL/GenBank/DDBJ databases">
        <authorList>
            <person name="de Groot N.N."/>
        </authorList>
    </citation>
    <scope>NUCLEOTIDE SEQUENCE [LARGE SCALE GENOMIC DNA]</scope>
    <source>
        <strain evidence="3 4">CGMCC 1.12097</strain>
    </source>
</reference>
<dbReference type="EMBL" id="FMXM01000004">
    <property type="protein sequence ID" value="SDA61957.1"/>
    <property type="molecule type" value="Genomic_DNA"/>
</dbReference>
<dbReference type="STRING" id="1165689.SAMN02927914_01781"/>
<evidence type="ECO:0000259" key="2">
    <source>
        <dbReference type="Pfam" id="PF00582"/>
    </source>
</evidence>
<dbReference type="RefSeq" id="WP_091576943.1">
    <property type="nucleotide sequence ID" value="NZ_FMXM01000004.1"/>
</dbReference>
<dbReference type="SUPFAM" id="SSF52402">
    <property type="entry name" value="Adenine nucleotide alpha hydrolases-like"/>
    <property type="match status" value="1"/>
</dbReference>
<proteinExistence type="inferred from homology"/>
<name>A0A1G5WWS9_9HYPH</name>
<evidence type="ECO:0000256" key="1">
    <source>
        <dbReference type="ARBA" id="ARBA00008791"/>
    </source>
</evidence>
<accession>A0A1G5WWS9</accession>
<dbReference type="InterPro" id="IPR006016">
    <property type="entry name" value="UspA"/>
</dbReference>
<sequence length="278" mass="29977">MAFRTILTVTGPHMGDGDLKLAAGLCEEIGAHLAVLVVAIAAPPPVGEYAAVVSEDWLKERQVDEKLLEKRVAAVSAFLANSALSADVSSEYPEVGWADERIGRRARYADITVIGPELLTGETLKSKVIEGALFSSGKPLLIVPQGTRPTLKPKRVLVAWDARLESSRAVRESLDMLTGADEVRLVMVDPVEDEHHHGQEPGADAAAYLARHGVKVMVDRLPSSNHSVADVLRQHAVDSGAELMVMGAYGHSRLRERIFGGVTKSVLEDQSLPILMAR</sequence>
<dbReference type="AlphaFoldDB" id="A0A1G5WWS9"/>
<dbReference type="Pfam" id="PF00582">
    <property type="entry name" value="Usp"/>
    <property type="match status" value="1"/>
</dbReference>
<feature type="domain" description="UspA" evidence="2">
    <location>
        <begin position="154"/>
        <end position="278"/>
    </location>
</feature>
<dbReference type="CDD" id="cd00293">
    <property type="entry name" value="USP-like"/>
    <property type="match status" value="1"/>
</dbReference>
<evidence type="ECO:0000313" key="3">
    <source>
        <dbReference type="EMBL" id="SDA61957.1"/>
    </source>
</evidence>
<dbReference type="InterPro" id="IPR006015">
    <property type="entry name" value="Universal_stress_UspA"/>
</dbReference>
<gene>
    <name evidence="3" type="ORF">SAMN02927914_01781</name>
</gene>
<dbReference type="Proteomes" id="UP000198588">
    <property type="component" value="Unassembled WGS sequence"/>
</dbReference>
<dbReference type="Gene3D" id="3.40.50.12370">
    <property type="match status" value="1"/>
</dbReference>
<dbReference type="OrthoDB" id="9804721at2"/>